<gene>
    <name evidence="1" type="ORF">F5148DRAFT_951659</name>
</gene>
<organism evidence="1 2">
    <name type="scientific">Russula earlei</name>
    <dbReference type="NCBI Taxonomy" id="71964"/>
    <lineage>
        <taxon>Eukaryota</taxon>
        <taxon>Fungi</taxon>
        <taxon>Dikarya</taxon>
        <taxon>Basidiomycota</taxon>
        <taxon>Agaricomycotina</taxon>
        <taxon>Agaricomycetes</taxon>
        <taxon>Russulales</taxon>
        <taxon>Russulaceae</taxon>
        <taxon>Russula</taxon>
    </lineage>
</organism>
<proteinExistence type="predicted"/>
<feature type="non-terminal residue" evidence="1">
    <location>
        <position position="1"/>
    </location>
</feature>
<accession>A0ACC0U3M1</accession>
<keyword evidence="1" id="KW-0575">Peroxidase</keyword>
<keyword evidence="1" id="KW-0560">Oxidoreductase</keyword>
<name>A0ACC0U3M1_9AGAM</name>
<protein>
    <submittedName>
        <fullName evidence="1">Heme peroxidase</fullName>
    </submittedName>
</protein>
<evidence type="ECO:0000313" key="2">
    <source>
        <dbReference type="Proteomes" id="UP001207468"/>
    </source>
</evidence>
<dbReference type="Proteomes" id="UP001207468">
    <property type="component" value="Unassembled WGS sequence"/>
</dbReference>
<keyword evidence="2" id="KW-1185">Reference proteome</keyword>
<comment type="caution">
    <text evidence="1">The sequence shown here is derived from an EMBL/GenBank/DDBJ whole genome shotgun (WGS) entry which is preliminary data.</text>
</comment>
<dbReference type="EMBL" id="JAGFNK010000174">
    <property type="protein sequence ID" value="KAI9461851.1"/>
    <property type="molecule type" value="Genomic_DNA"/>
</dbReference>
<reference evidence="1" key="1">
    <citation type="submission" date="2021-03" db="EMBL/GenBank/DDBJ databases">
        <title>Evolutionary priming and transition to the ectomycorrhizal habit in an iconic lineage of mushroom-forming fungi: is preadaptation a requirement?</title>
        <authorList>
            <consortium name="DOE Joint Genome Institute"/>
            <person name="Looney B.P."/>
            <person name="Miyauchi S."/>
            <person name="Morin E."/>
            <person name="Drula E."/>
            <person name="Courty P.E."/>
            <person name="Chicoki N."/>
            <person name="Fauchery L."/>
            <person name="Kohler A."/>
            <person name="Kuo A."/>
            <person name="LaButti K."/>
            <person name="Pangilinan J."/>
            <person name="Lipzen A."/>
            <person name="Riley R."/>
            <person name="Andreopoulos W."/>
            <person name="He G."/>
            <person name="Johnson J."/>
            <person name="Barry K.W."/>
            <person name="Grigoriev I.V."/>
            <person name="Nagy L."/>
            <person name="Hibbett D."/>
            <person name="Henrissat B."/>
            <person name="Matheny P.B."/>
            <person name="Labbe J."/>
            <person name="Martin A.F."/>
        </authorList>
    </citation>
    <scope>NUCLEOTIDE SEQUENCE</scope>
    <source>
        <strain evidence="1">BPL698</strain>
    </source>
</reference>
<evidence type="ECO:0000313" key="1">
    <source>
        <dbReference type="EMBL" id="KAI9461851.1"/>
    </source>
</evidence>
<sequence length="212" mass="23001">VPAPSFRSSFENTPQRPLKSPQILPTALYATVGLALIGGLSYHVYSSLDTAATTVKSGTQSAKSALKFTPTKVYNKIAQKFDNAGNYDDGCFGPVLLRLAWHSAGTYDNETKTGGSNYATMHFTPESLNDANNGLPITRAIMEWISYSNFWTLAGVAAIQQEMGGPKIPWCPSCIDGFAKDVTPDGHLPDAYQGQDHLQAIFYHMGYNPSNI</sequence>
<feature type="non-terminal residue" evidence="1">
    <location>
        <position position="212"/>
    </location>
</feature>